<comment type="subcellular location">
    <subcellularLocation>
        <location evidence="1">Cell membrane</location>
        <topology evidence="1">Multi-pass membrane protein</topology>
    </subcellularLocation>
</comment>
<protein>
    <submittedName>
        <fullName evidence="9">Undecaprenyl/decaprenyl-phosphate alpha-N-acetylglucosaminyl 1-phosphate transferase</fullName>
    </submittedName>
</protein>
<gene>
    <name evidence="9" type="ORF">FQ154_05710</name>
</gene>
<dbReference type="InterPro" id="IPR000715">
    <property type="entry name" value="Glycosyl_transferase_4"/>
</dbReference>
<evidence type="ECO:0000256" key="4">
    <source>
        <dbReference type="ARBA" id="ARBA00022692"/>
    </source>
</evidence>
<dbReference type="GO" id="GO:0005886">
    <property type="term" value="C:plasma membrane"/>
    <property type="evidence" value="ECO:0007669"/>
    <property type="project" value="UniProtKB-SubCell"/>
</dbReference>
<dbReference type="AlphaFoldDB" id="A0A5B0EII2"/>
<feature type="transmembrane region" description="Helical" evidence="8">
    <location>
        <begin position="340"/>
        <end position="359"/>
    </location>
</feature>
<dbReference type="PANTHER" id="PTHR22926">
    <property type="entry name" value="PHOSPHO-N-ACETYLMURAMOYL-PENTAPEPTIDE-TRANSFERASE"/>
    <property type="match status" value="1"/>
</dbReference>
<feature type="transmembrane region" description="Helical" evidence="8">
    <location>
        <begin position="228"/>
        <end position="247"/>
    </location>
</feature>
<feature type="transmembrane region" description="Helical" evidence="8">
    <location>
        <begin position="165"/>
        <end position="184"/>
    </location>
</feature>
<sequence length="372" mass="40057">MRSYLLLIGITFITSYLVTPVFRAVGARLMPKIPVRDRDVHEKPTPKLGGVAIILGLALGIGLASQMSFFDGIFRAPEPILGVLWALLIILVMGVLDDLLDLRWWIKLIGQIGVGLVIVKHGIILKALPVGALHFDSPVVQVAVTVVIIVGTMNAINFVDGLDGLAAGISAIGAATFFVYSYMLATRVSAEDYANFSALLCAVLLGATLGFLPHNFRPASIFMGESGVLAIGMLLAVATLAVTGDVLGEDAYRFRNVPAFMPVLLPLGVMVLPYLDLAMSIIRRTANGKSPFTADRGHIHHRMLDLGHPPAVAALILYAWAALVASGVIVISLGNRKVAIPLYVAGFVCVTLVTWWPILKRRRKRLARSRKV</sequence>
<evidence type="ECO:0000313" key="9">
    <source>
        <dbReference type="EMBL" id="KAA0978723.1"/>
    </source>
</evidence>
<keyword evidence="6 8" id="KW-0472">Membrane</keyword>
<evidence type="ECO:0000256" key="3">
    <source>
        <dbReference type="ARBA" id="ARBA00022679"/>
    </source>
</evidence>
<feature type="transmembrane region" description="Helical" evidence="8">
    <location>
        <begin position="79"/>
        <end position="96"/>
    </location>
</feature>
<evidence type="ECO:0000256" key="6">
    <source>
        <dbReference type="ARBA" id="ARBA00023136"/>
    </source>
</evidence>
<dbReference type="CDD" id="cd06853">
    <property type="entry name" value="GT_WecA_like"/>
    <property type="match status" value="1"/>
</dbReference>
<keyword evidence="4 8" id="KW-0812">Transmembrane</keyword>
<feature type="transmembrane region" description="Helical" evidence="8">
    <location>
        <begin position="6"/>
        <end position="27"/>
    </location>
</feature>
<dbReference type="GO" id="GO:0046872">
    <property type="term" value="F:metal ion binding"/>
    <property type="evidence" value="ECO:0007669"/>
    <property type="project" value="UniProtKB-KW"/>
</dbReference>
<keyword evidence="7" id="KW-0460">Magnesium</keyword>
<dbReference type="GO" id="GO:0071555">
    <property type="term" value="P:cell wall organization"/>
    <property type="evidence" value="ECO:0007669"/>
    <property type="project" value="TreeGrafter"/>
</dbReference>
<dbReference type="GO" id="GO:0009103">
    <property type="term" value="P:lipopolysaccharide biosynthetic process"/>
    <property type="evidence" value="ECO:0007669"/>
    <property type="project" value="TreeGrafter"/>
</dbReference>
<keyword evidence="5 8" id="KW-1133">Transmembrane helix</keyword>
<reference evidence="9 10" key="1">
    <citation type="submission" date="2019-07" db="EMBL/GenBank/DDBJ databases">
        <title>Analysis of the biochemical properties, biological activity and biotechnological potential of siderophores and biosurfactants produced by Antarctic psychrotolerant bacteria.</title>
        <authorList>
            <person name="Styczynski M."/>
            <person name="Krucon T."/>
            <person name="Decewicz P."/>
            <person name="Dziewit L."/>
        </authorList>
    </citation>
    <scope>NUCLEOTIDE SEQUENCE [LARGE SCALE GENOMIC DNA]</scope>
    <source>
        <strain evidence="9 10">ANT_H27</strain>
    </source>
</reference>
<organism evidence="9 10">
    <name type="scientific">Paeniglutamicibacter gangotriensis</name>
    <dbReference type="NCBI Taxonomy" id="254787"/>
    <lineage>
        <taxon>Bacteria</taxon>
        <taxon>Bacillati</taxon>
        <taxon>Actinomycetota</taxon>
        <taxon>Actinomycetes</taxon>
        <taxon>Micrococcales</taxon>
        <taxon>Micrococcaceae</taxon>
        <taxon>Paeniglutamicibacter</taxon>
    </lineage>
</organism>
<name>A0A5B0EII2_9MICC</name>
<evidence type="ECO:0000256" key="7">
    <source>
        <dbReference type="PIRSR" id="PIRSR600715-1"/>
    </source>
</evidence>
<evidence type="ECO:0000313" key="10">
    <source>
        <dbReference type="Proteomes" id="UP000323856"/>
    </source>
</evidence>
<keyword evidence="7" id="KW-0479">Metal-binding</keyword>
<feature type="transmembrane region" description="Helical" evidence="8">
    <location>
        <begin position="140"/>
        <end position="158"/>
    </location>
</feature>
<proteinExistence type="predicted"/>
<keyword evidence="3 9" id="KW-0808">Transferase</keyword>
<keyword evidence="2" id="KW-1003">Cell membrane</keyword>
<dbReference type="PANTHER" id="PTHR22926:SF3">
    <property type="entry name" value="UNDECAPRENYL-PHOSPHATE ALPHA-N-ACETYLGLUCOSAMINYL 1-PHOSPHATE TRANSFERASE"/>
    <property type="match status" value="1"/>
</dbReference>
<dbReference type="Pfam" id="PF00953">
    <property type="entry name" value="Glycos_transf_4"/>
    <property type="match status" value="1"/>
</dbReference>
<comment type="cofactor">
    <cofactor evidence="7">
        <name>Mg(2+)</name>
        <dbReference type="ChEBI" id="CHEBI:18420"/>
    </cofactor>
</comment>
<dbReference type="Proteomes" id="UP000323856">
    <property type="component" value="Unassembled WGS sequence"/>
</dbReference>
<evidence type="ECO:0000256" key="5">
    <source>
        <dbReference type="ARBA" id="ARBA00022989"/>
    </source>
</evidence>
<dbReference type="GO" id="GO:0044038">
    <property type="term" value="P:cell wall macromolecule biosynthetic process"/>
    <property type="evidence" value="ECO:0007669"/>
    <property type="project" value="TreeGrafter"/>
</dbReference>
<dbReference type="EMBL" id="VOBL01000004">
    <property type="protein sequence ID" value="KAA0978723.1"/>
    <property type="molecule type" value="Genomic_DNA"/>
</dbReference>
<feature type="binding site" evidence="7">
    <location>
        <position position="157"/>
    </location>
    <ligand>
        <name>Mg(2+)</name>
        <dbReference type="ChEBI" id="CHEBI:18420"/>
    </ligand>
</feature>
<evidence type="ECO:0000256" key="1">
    <source>
        <dbReference type="ARBA" id="ARBA00004651"/>
    </source>
</evidence>
<feature type="transmembrane region" description="Helical" evidence="8">
    <location>
        <begin position="259"/>
        <end position="282"/>
    </location>
</feature>
<feature type="transmembrane region" description="Helical" evidence="8">
    <location>
        <begin position="196"/>
        <end position="216"/>
    </location>
</feature>
<feature type="transmembrane region" description="Helical" evidence="8">
    <location>
        <begin position="108"/>
        <end position="128"/>
    </location>
</feature>
<accession>A0A5B0EII2</accession>
<evidence type="ECO:0000256" key="2">
    <source>
        <dbReference type="ARBA" id="ARBA00022475"/>
    </source>
</evidence>
<dbReference type="RefSeq" id="WP_149618980.1">
    <property type="nucleotide sequence ID" value="NZ_VOBL01000004.1"/>
</dbReference>
<comment type="caution">
    <text evidence="9">The sequence shown here is derived from an EMBL/GenBank/DDBJ whole genome shotgun (WGS) entry which is preliminary data.</text>
</comment>
<evidence type="ECO:0000256" key="8">
    <source>
        <dbReference type="SAM" id="Phobius"/>
    </source>
</evidence>
<dbReference type="OrthoDB" id="9783652at2"/>
<feature type="transmembrane region" description="Helical" evidence="8">
    <location>
        <begin position="311"/>
        <end position="334"/>
    </location>
</feature>
<feature type="transmembrane region" description="Helical" evidence="8">
    <location>
        <begin position="48"/>
        <end position="67"/>
    </location>
</feature>
<dbReference type="GO" id="GO:0016780">
    <property type="term" value="F:phosphotransferase activity, for other substituted phosphate groups"/>
    <property type="evidence" value="ECO:0007669"/>
    <property type="project" value="InterPro"/>
</dbReference>